<reference evidence="1" key="1">
    <citation type="submission" date="2023-04" db="EMBL/GenBank/DDBJ databases">
        <title>A chromosome-level genome assembly of the parasitoid wasp Eretmocerus hayati.</title>
        <authorList>
            <person name="Zhong Y."/>
            <person name="Liu S."/>
            <person name="Liu Y."/>
        </authorList>
    </citation>
    <scope>NUCLEOTIDE SEQUENCE</scope>
    <source>
        <strain evidence="1">ZJU_SS_LIU_2023</strain>
    </source>
</reference>
<comment type="caution">
    <text evidence="1">The sequence shown here is derived from an EMBL/GenBank/DDBJ whole genome shotgun (WGS) entry which is preliminary data.</text>
</comment>
<accession>A0ACC2PC41</accession>
<dbReference type="Proteomes" id="UP001239111">
    <property type="component" value="Chromosome 2"/>
</dbReference>
<evidence type="ECO:0000313" key="1">
    <source>
        <dbReference type="EMBL" id="KAJ8681002.1"/>
    </source>
</evidence>
<gene>
    <name evidence="1" type="ORF">QAD02_016789</name>
</gene>
<protein>
    <submittedName>
        <fullName evidence="1">Uncharacterized protein</fullName>
    </submittedName>
</protein>
<organism evidence="1 2">
    <name type="scientific">Eretmocerus hayati</name>
    <dbReference type="NCBI Taxonomy" id="131215"/>
    <lineage>
        <taxon>Eukaryota</taxon>
        <taxon>Metazoa</taxon>
        <taxon>Ecdysozoa</taxon>
        <taxon>Arthropoda</taxon>
        <taxon>Hexapoda</taxon>
        <taxon>Insecta</taxon>
        <taxon>Pterygota</taxon>
        <taxon>Neoptera</taxon>
        <taxon>Endopterygota</taxon>
        <taxon>Hymenoptera</taxon>
        <taxon>Apocrita</taxon>
        <taxon>Proctotrupomorpha</taxon>
        <taxon>Chalcidoidea</taxon>
        <taxon>Aphelinidae</taxon>
        <taxon>Aphelininae</taxon>
        <taxon>Eretmocerus</taxon>
    </lineage>
</organism>
<proteinExistence type="predicted"/>
<keyword evidence="2" id="KW-1185">Reference proteome</keyword>
<evidence type="ECO:0000313" key="2">
    <source>
        <dbReference type="Proteomes" id="UP001239111"/>
    </source>
</evidence>
<name>A0ACC2PC41_9HYME</name>
<dbReference type="EMBL" id="CM056742">
    <property type="protein sequence ID" value="KAJ8681002.1"/>
    <property type="molecule type" value="Genomic_DNA"/>
</dbReference>
<sequence>MRRTSQPQTGVNYSDRVVPTPDPCSWLMFTDGQPHIHIVAYEPASVRVMICCYSICDTHAWVGSYYCYCYCVTARIVCHVQLGDEFVDESWYMPDVLDPYFPICIFGIYVYAMHPMTQ</sequence>